<evidence type="ECO:0000256" key="6">
    <source>
        <dbReference type="SAM" id="SignalP"/>
    </source>
</evidence>
<keyword evidence="5" id="KW-0326">Glycosidase</keyword>
<dbReference type="GO" id="GO:0016787">
    <property type="term" value="F:hydrolase activity"/>
    <property type="evidence" value="ECO:0007669"/>
    <property type="project" value="UniProtKB-KW"/>
</dbReference>
<dbReference type="Pfam" id="PF00933">
    <property type="entry name" value="Glyco_hydro_3"/>
    <property type="match status" value="1"/>
</dbReference>
<feature type="domain" description="Glycoside hydrolase family 3 N-terminal" evidence="7">
    <location>
        <begin position="33"/>
        <end position="365"/>
    </location>
</feature>
<comment type="similarity">
    <text evidence="2">Belongs to the glycosyl hydrolase 3 family.</text>
</comment>
<accession>A0ABT3CXN7</accession>
<keyword evidence="9" id="KW-1185">Reference proteome</keyword>
<dbReference type="SUPFAM" id="SSF51445">
    <property type="entry name" value="(Trans)glycosidases"/>
    <property type="match status" value="1"/>
</dbReference>
<organism evidence="8 9">
    <name type="scientific">Reichenbachiella ulvae</name>
    <dbReference type="NCBI Taxonomy" id="2980104"/>
    <lineage>
        <taxon>Bacteria</taxon>
        <taxon>Pseudomonadati</taxon>
        <taxon>Bacteroidota</taxon>
        <taxon>Cytophagia</taxon>
        <taxon>Cytophagales</taxon>
        <taxon>Reichenbachiellaceae</taxon>
        <taxon>Reichenbachiella</taxon>
    </lineage>
</organism>
<dbReference type="InterPro" id="IPR001764">
    <property type="entry name" value="Glyco_hydro_3_N"/>
</dbReference>
<feature type="chain" id="PRO_5047372257" description="beta-N-acetylhexosaminidase" evidence="6">
    <location>
        <begin position="21"/>
        <end position="369"/>
    </location>
</feature>
<keyword evidence="4 8" id="KW-0378">Hydrolase</keyword>
<protein>
    <recommendedName>
        <fullName evidence="3">beta-N-acetylhexosaminidase</fullName>
        <ecNumber evidence="3">3.2.1.52</ecNumber>
    </recommendedName>
</protein>
<dbReference type="InterPro" id="IPR036962">
    <property type="entry name" value="Glyco_hydro_3_N_sf"/>
</dbReference>
<evidence type="ECO:0000256" key="3">
    <source>
        <dbReference type="ARBA" id="ARBA00012663"/>
    </source>
</evidence>
<keyword evidence="6" id="KW-0732">Signal</keyword>
<reference evidence="8 9" key="1">
    <citation type="submission" date="2022-10" db="EMBL/GenBank/DDBJ databases">
        <title>Comparative genomics and taxonomic characterization of three novel marine species of genus Reichenbachiella exhibiting antioxidant and polysaccharide degradation activities.</title>
        <authorList>
            <person name="Muhammad N."/>
            <person name="Lee Y.-J."/>
            <person name="Ko J."/>
            <person name="Kim S.-G."/>
        </authorList>
    </citation>
    <scope>NUCLEOTIDE SEQUENCE [LARGE SCALE GENOMIC DNA]</scope>
    <source>
        <strain evidence="8 9">ABR2-5</strain>
    </source>
</reference>
<evidence type="ECO:0000256" key="5">
    <source>
        <dbReference type="ARBA" id="ARBA00023295"/>
    </source>
</evidence>
<dbReference type="Proteomes" id="UP001300692">
    <property type="component" value="Unassembled WGS sequence"/>
</dbReference>
<dbReference type="PANTHER" id="PTHR30480:SF13">
    <property type="entry name" value="BETA-HEXOSAMINIDASE"/>
    <property type="match status" value="1"/>
</dbReference>
<evidence type="ECO:0000313" key="9">
    <source>
        <dbReference type="Proteomes" id="UP001300692"/>
    </source>
</evidence>
<evidence type="ECO:0000259" key="7">
    <source>
        <dbReference type="Pfam" id="PF00933"/>
    </source>
</evidence>
<name>A0ABT3CXN7_9BACT</name>
<dbReference type="RefSeq" id="WP_264139331.1">
    <property type="nucleotide sequence ID" value="NZ_JAOYOD010000001.1"/>
</dbReference>
<evidence type="ECO:0000256" key="2">
    <source>
        <dbReference type="ARBA" id="ARBA00005336"/>
    </source>
</evidence>
<dbReference type="InterPro" id="IPR050226">
    <property type="entry name" value="NagZ_Beta-hexosaminidase"/>
</dbReference>
<proteinExistence type="inferred from homology"/>
<dbReference type="Gene3D" id="3.20.20.300">
    <property type="entry name" value="Glycoside hydrolase, family 3, N-terminal domain"/>
    <property type="match status" value="1"/>
</dbReference>
<dbReference type="EMBL" id="JAOYOD010000001">
    <property type="protein sequence ID" value="MCV9388465.1"/>
    <property type="molecule type" value="Genomic_DNA"/>
</dbReference>
<evidence type="ECO:0000313" key="8">
    <source>
        <dbReference type="EMBL" id="MCV9388465.1"/>
    </source>
</evidence>
<evidence type="ECO:0000256" key="4">
    <source>
        <dbReference type="ARBA" id="ARBA00022801"/>
    </source>
</evidence>
<feature type="signal peptide" evidence="6">
    <location>
        <begin position="1"/>
        <end position="20"/>
    </location>
</feature>
<comment type="caution">
    <text evidence="8">The sequence shown here is derived from an EMBL/GenBank/DDBJ whole genome shotgun (WGS) entry which is preliminary data.</text>
</comment>
<evidence type="ECO:0000256" key="1">
    <source>
        <dbReference type="ARBA" id="ARBA00001231"/>
    </source>
</evidence>
<sequence length="369" mass="41017">MTYKHLLFVLSIFCSLNSFAQTDSLTLNDSVSLDIMIGQMIMTGIGDQSYMREDDLILKEIREGKVGGVIYFEKNVNRNSPADQLKRGISMLKAQAEIPLFVSIDEEGGLVNRLKPKYGFPETKKAGYLGEIDNLDSTAFYAERTASTLNDLGFNLNYAPDVDVAVYKENPVIAKLGRSYSDDPLVVAKHASQVVKTHREYQILTVLKHFPGHGSSHADSHLGVADVTNYWEFGELMPYRAMMDSGMVDAIMSAHIVNKHLDPDGLPATLSPVVIDQVLRKFLKYDGVVFSDDMQMHAISKNFGFEESIRLAIQAGVDVIMFAGNVPDNQKKTATDVHTAIKNLVDTGVISAQRIKESYDRIMRLKANL</sequence>
<gene>
    <name evidence="8" type="ORF">N7U62_17405</name>
</gene>
<dbReference type="EC" id="3.2.1.52" evidence="3"/>
<dbReference type="InterPro" id="IPR017853">
    <property type="entry name" value="GH"/>
</dbReference>
<dbReference type="PANTHER" id="PTHR30480">
    <property type="entry name" value="BETA-HEXOSAMINIDASE-RELATED"/>
    <property type="match status" value="1"/>
</dbReference>
<comment type="catalytic activity">
    <reaction evidence="1">
        <text>Hydrolysis of terminal non-reducing N-acetyl-D-hexosamine residues in N-acetyl-beta-D-hexosaminides.</text>
        <dbReference type="EC" id="3.2.1.52"/>
    </reaction>
</comment>